<comment type="caution">
    <text evidence="1">The sequence shown here is derived from an EMBL/GenBank/DDBJ whole genome shotgun (WGS) entry which is preliminary data.</text>
</comment>
<evidence type="ECO:0000313" key="2">
    <source>
        <dbReference type="Proteomes" id="UP000676565"/>
    </source>
</evidence>
<gene>
    <name evidence="1" type="ORF">J8F10_13755</name>
</gene>
<reference evidence="1 2" key="1">
    <citation type="submission" date="2021-04" db="EMBL/GenBank/DDBJ databases">
        <authorList>
            <person name="Ivanova A."/>
        </authorList>
    </citation>
    <scope>NUCLEOTIDE SEQUENCE [LARGE SCALE GENOMIC DNA]</scope>
    <source>
        <strain evidence="1 2">G18</strain>
    </source>
</reference>
<organism evidence="1 2">
    <name type="scientific">Gemmata palustris</name>
    <dbReference type="NCBI Taxonomy" id="2822762"/>
    <lineage>
        <taxon>Bacteria</taxon>
        <taxon>Pseudomonadati</taxon>
        <taxon>Planctomycetota</taxon>
        <taxon>Planctomycetia</taxon>
        <taxon>Gemmatales</taxon>
        <taxon>Gemmataceae</taxon>
        <taxon>Gemmata</taxon>
    </lineage>
</organism>
<protein>
    <submittedName>
        <fullName evidence="1">Uncharacterized protein</fullName>
    </submittedName>
</protein>
<dbReference type="EMBL" id="JAGKQQ010000001">
    <property type="protein sequence ID" value="MBP3956348.1"/>
    <property type="molecule type" value="Genomic_DNA"/>
</dbReference>
<sequence>MWNAFVPPITIRIVTAAEAFADGELSDADLARVHSTARAVCQEARTESTDTSGYLTHIELAAANVTSKFVTVAGYARQAAVNAAADLPASGPEPGDEQLPEYVDELAAQADLVRDVFGNPFRSLEIQLEWLTETVLSLARGIYTDRAFDRMPILADAPRTPGATTKTF</sequence>
<name>A0ABS5BRN6_9BACT</name>
<dbReference type="Proteomes" id="UP000676565">
    <property type="component" value="Unassembled WGS sequence"/>
</dbReference>
<dbReference type="RefSeq" id="WP_210662343.1">
    <property type="nucleotide sequence ID" value="NZ_JAGKQQ010000001.1"/>
</dbReference>
<keyword evidence="2" id="KW-1185">Reference proteome</keyword>
<accession>A0ABS5BRN6</accession>
<proteinExistence type="predicted"/>
<evidence type="ECO:0000313" key="1">
    <source>
        <dbReference type="EMBL" id="MBP3956348.1"/>
    </source>
</evidence>